<feature type="region of interest" description="Disordered" evidence="2">
    <location>
        <begin position="967"/>
        <end position="1002"/>
    </location>
</feature>
<feature type="compositionally biased region" description="Polar residues" evidence="2">
    <location>
        <begin position="967"/>
        <end position="984"/>
    </location>
</feature>
<proteinExistence type="predicted"/>
<evidence type="ECO:0000256" key="1">
    <source>
        <dbReference type="SAM" id="Coils"/>
    </source>
</evidence>
<protein>
    <submittedName>
        <fullName evidence="3">Uncharacterized protein</fullName>
    </submittedName>
</protein>
<feature type="compositionally biased region" description="Basic and acidic residues" evidence="2">
    <location>
        <begin position="596"/>
        <end position="609"/>
    </location>
</feature>
<feature type="compositionally biased region" description="Basic residues" evidence="2">
    <location>
        <begin position="585"/>
        <end position="595"/>
    </location>
</feature>
<name>A0A1Y1JCG2_PLAGO</name>
<dbReference type="OMA" id="THMNTNK"/>
<feature type="coiled-coil region" evidence="1">
    <location>
        <begin position="845"/>
        <end position="879"/>
    </location>
</feature>
<comment type="caution">
    <text evidence="3">The sequence shown here is derived from an EMBL/GenBank/DDBJ whole genome shotgun (WGS) entry which is preliminary data.</text>
</comment>
<dbReference type="RefSeq" id="XP_028542798.1">
    <property type="nucleotide sequence ID" value="XM_028686997.1"/>
</dbReference>
<feature type="compositionally biased region" description="Basic and acidic residues" evidence="2">
    <location>
        <begin position="756"/>
        <end position="772"/>
    </location>
</feature>
<dbReference type="EMBL" id="BDQF01000008">
    <property type="protein sequence ID" value="GAW80209.1"/>
    <property type="molecule type" value="Genomic_DNA"/>
</dbReference>
<feature type="region of interest" description="Disordered" evidence="2">
    <location>
        <begin position="1466"/>
        <end position="1488"/>
    </location>
</feature>
<feature type="compositionally biased region" description="Low complexity" evidence="2">
    <location>
        <begin position="741"/>
        <end position="754"/>
    </location>
</feature>
<evidence type="ECO:0000313" key="3">
    <source>
        <dbReference type="EMBL" id="GAW80209.1"/>
    </source>
</evidence>
<reference evidence="4" key="1">
    <citation type="submission" date="2017-04" db="EMBL/GenBank/DDBJ databases">
        <title>Plasmodium gonderi genome.</title>
        <authorList>
            <person name="Arisue N."/>
            <person name="Honma H."/>
            <person name="Kawai S."/>
            <person name="Tougan T."/>
            <person name="Tanabe K."/>
            <person name="Horii T."/>
        </authorList>
    </citation>
    <scope>NUCLEOTIDE SEQUENCE [LARGE SCALE GENOMIC DNA]</scope>
    <source>
        <strain evidence="4">ATCC 30045</strain>
    </source>
</reference>
<accession>A0A1Y1JCG2</accession>
<feature type="region of interest" description="Disordered" evidence="2">
    <location>
        <begin position="585"/>
        <end position="650"/>
    </location>
</feature>
<evidence type="ECO:0000313" key="4">
    <source>
        <dbReference type="Proteomes" id="UP000195521"/>
    </source>
</evidence>
<feature type="compositionally biased region" description="Polar residues" evidence="2">
    <location>
        <begin position="1376"/>
        <end position="1402"/>
    </location>
</feature>
<evidence type="ECO:0000256" key="2">
    <source>
        <dbReference type="SAM" id="MobiDB-lite"/>
    </source>
</evidence>
<dbReference type="Proteomes" id="UP000195521">
    <property type="component" value="Unassembled WGS sequence"/>
</dbReference>
<feature type="region of interest" description="Disordered" evidence="2">
    <location>
        <begin position="1364"/>
        <end position="1402"/>
    </location>
</feature>
<gene>
    <name evidence="3" type="ORF">PGO_071240</name>
</gene>
<dbReference type="GeneID" id="39746922"/>
<dbReference type="OrthoDB" id="387454at2759"/>
<feature type="compositionally biased region" description="Low complexity" evidence="2">
    <location>
        <begin position="1474"/>
        <end position="1488"/>
    </location>
</feature>
<feature type="region of interest" description="Disordered" evidence="2">
    <location>
        <begin position="692"/>
        <end position="772"/>
    </location>
</feature>
<sequence>MNKDDIDGLNVFSRDGIDKNQKIFIQTLEIENAETEVETNETAERDRCSNSTLEMLSALSIHGQMGGSNENGNHPKLVEERKENGNGKLPKLVQESKGIANLPRPIGVLEGEYPRAQSGEDSNSVNGKNGLNNANAASSATYICNLDEGVAVPVKMNQNENVKARLNEDSQRVIEEDKFALHCSKEITEVTDTCKKNAKTCLQLDNSNDVKEITCNYTEGDKIKSNKKFTISNDYSNSCISTMHNDNSDVSVELLRKNLELDSPNYEGKNDSVKLSNFTSILDVISKEGDANLLYPITPSGTIICNEELYAIEKYTKEETDVMDAVIKSVITTTGATTTGATTTGATTTGATTTGATTTSTSKGIQQNEINNDFINSENELIYSFTESINNFKKEIQEKNKSIFEEVSKRGHTFILKIQQVFLSKTKNIFCTKCIDQHGLFNNIHHDIFKEILKIKIEKHTNEIYMINLLKKIKNDINKANYMIMKNVNQHIADSHLTIQNINKDKIVLIGTIKNLEHNLYKMKNEQELIMSRVKISIHKSFLNFTDYIYHLLLNIYTSICEKSDKLSFLINQFKNINLERRNNLKIKKKNKPKKEHQIGDTLHSDGLHSIKKKNRKQKRKKSSKMITESYASSHKERYRRHSDNFNSSHLSLKGENLEGSNSHDMNSCTSNFSLCLSNELCYSDLTHMNTNKFTNKRDKNKGRTKFKQMLIKKNTSKDEKKRSRSFDNTGEEVVRPSNDNGNPSSNKSINNKSTKGRDKKLVDKVKRNKNCERYKRDEREKQYKKLYYEELQKNKTLQFLLANKDEEIAQALSGTKEEVQRIKMFHDQEEKKMAKEINYLRELIENEEISNKKLVKKNEELDELNQNLKKKVETSEYSEKHLNNKLYELNILLCKEREKNKILTSQNVKLKNAFIRYRNGANLFHKKKYGHIRKGFMNPNPVDYVDFRENDEMVFYNYFHEELESNPGSDAVSNGRSDAASSGRSDEFNNRESYSGRNDGMELDSIIDMDEENEGTNNRYEAFSQHKNKIYGDAIDGRFNMREIRYPLIPRQPKNKLPYRKNKKGIDSLCNNKYNEPYKRYYDQNPFKNCKLNSRCFSDNSVDVRVPRKGHSLLRRQKKKEIHGIPKNEKGGQMGKTNGQKYEHEKADIISYEIRKDIENFDEKKYKKVIKNITKEEKEIEKIKEDDLYSIFMQNWEESQMCEENRDKIDYLNWSGSFMQHLNCSGVYTGQRIGIYDIGNSEKAENAECAETTSLNATNNIQRDYTNDEGHKYPKKNNIHEISTRESKKVDQENGQKNGASYFYLNCSEENVKNVQFGEIVNSLSEMNNCTGDICIGVNGEVGSANESQNGNQRDLVDVEQKMQHEQGKAERNNEVITSKGKNMDHTTSPTDQGTDNLNVQNGQSFKRFNVINCAERNENLCVEEGYNEVIMNYETYKKNKEKFMHLSLKKKALDADREDIMPEMNIKKDGNNNKSNSSNCRNCSNNNNSNNSSAILDNVLNKERNRSSSKKGVLYYTEKQEGLKFDKNCTPFQCIQNERSQSNGKDMAQNRTVQSSTIHSVCGEMDQGCMILDNSIDVMYKNSHIDYNSADVHFFQMSKNKKVISMENSVDMKNEEKTSAGSNIEVERMKSVKMSHYYLDSKELTLHNVNNNTLCKSVTSCHGIQRSDFLNKKKNLNIEDIIIPSSNETVNCDNHHQNNPSHMLINTQWIKNVECTFSPPNVCGPRNDTYNGTNLIDQKKFEIMQNEGENKLCDYSLHEADATSTSATAGAISSVDEKLKLNERSQGATLINCHQTDEYTCNRKNKMENYTHDKVSNDWGNKNKMNNHGCTNEIVNAGLEQCLTSSVVPNRDSCENVSKKKSVGDRGVLSRLLRRN</sequence>
<feature type="region of interest" description="Disordered" evidence="2">
    <location>
        <begin position="1118"/>
        <end position="1142"/>
    </location>
</feature>
<keyword evidence="4" id="KW-1185">Reference proteome</keyword>
<organism evidence="3 4">
    <name type="scientific">Plasmodium gonderi</name>
    <dbReference type="NCBI Taxonomy" id="77519"/>
    <lineage>
        <taxon>Eukaryota</taxon>
        <taxon>Sar</taxon>
        <taxon>Alveolata</taxon>
        <taxon>Apicomplexa</taxon>
        <taxon>Aconoidasida</taxon>
        <taxon>Haemosporida</taxon>
        <taxon>Plasmodiidae</taxon>
        <taxon>Plasmodium</taxon>
        <taxon>Plasmodium (Plasmodium)</taxon>
    </lineage>
</organism>
<keyword evidence="1" id="KW-0175">Coiled coil</keyword>
<feature type="compositionally biased region" description="Basic residues" evidence="2">
    <location>
        <begin position="610"/>
        <end position="624"/>
    </location>
</feature>
<feature type="compositionally biased region" description="Basic and acidic residues" evidence="2">
    <location>
        <begin position="1364"/>
        <end position="1375"/>
    </location>
</feature>
<feature type="compositionally biased region" description="Basic and acidic residues" evidence="2">
    <location>
        <begin position="716"/>
        <end position="726"/>
    </location>
</feature>